<name>A0A7H1N0J5_9PROT</name>
<keyword evidence="3" id="KW-1185">Reference proteome</keyword>
<evidence type="ECO:0000313" key="2">
    <source>
        <dbReference type="EMBL" id="QNT69231.1"/>
    </source>
</evidence>
<dbReference type="CDD" id="cd07715">
    <property type="entry name" value="TaR3-like_MBL-fold"/>
    <property type="match status" value="1"/>
</dbReference>
<feature type="domain" description="Metallo-beta-lactamase" evidence="1">
    <location>
        <begin position="26"/>
        <end position="215"/>
    </location>
</feature>
<dbReference type="RefSeq" id="WP_190262736.1">
    <property type="nucleotide sequence ID" value="NZ_CP053923.1"/>
</dbReference>
<dbReference type="AlphaFoldDB" id="A0A7H1N0J5"/>
<proteinExistence type="predicted"/>
<sequence>MFTIRFWGVRGSIACPSPKHMKYGGNTSCVEVCAGDNRFILDAGTGIRPLGKEFLQEDVRTITLLLTHTHWDHINGFPFFRPAYDPNRRMHIFAGHLKDQGGVEQVLSQQMHEPVFPVPLQAMRAIVECEDFTAGDSFSLNGQVRVRTAPLNHPNGATGYRIEYGGASACYVTDTEHVPGQPDQSILGLIEGADLVIYDSSYTDDEFPRRVGWGHSTWQEGVRLCRQANVKRLAIFHHEPDHEDDRMDAIAREAKREWAGTFVASEGMVVDLTRPSGSL</sequence>
<dbReference type="InterPro" id="IPR001279">
    <property type="entry name" value="Metallo-B-lactamas"/>
</dbReference>
<evidence type="ECO:0000259" key="1">
    <source>
        <dbReference type="SMART" id="SM00849"/>
    </source>
</evidence>
<protein>
    <submittedName>
        <fullName evidence="2">MBL fold metallo-hydrolase</fullName>
    </submittedName>
</protein>
<reference evidence="2 3" key="1">
    <citation type="submission" date="2020-05" db="EMBL/GenBank/DDBJ databases">
        <title>Complete closed genome sequence of Defluviicoccus vanus.</title>
        <authorList>
            <person name="Bessarab I."/>
            <person name="Arumugam K."/>
            <person name="Maszenan A.M."/>
            <person name="Seviour R.J."/>
            <person name="Williams R.B."/>
        </authorList>
    </citation>
    <scope>NUCLEOTIDE SEQUENCE [LARGE SCALE GENOMIC DNA]</scope>
    <source>
        <strain evidence="2 3">Ben 114</strain>
    </source>
</reference>
<dbReference type="Proteomes" id="UP000516369">
    <property type="component" value="Chromosome"/>
</dbReference>
<gene>
    <name evidence="2" type="ORF">HQ394_07670</name>
</gene>
<organism evidence="2 3">
    <name type="scientific">Defluviicoccus vanus</name>
    <dbReference type="NCBI Taxonomy" id="111831"/>
    <lineage>
        <taxon>Bacteria</taxon>
        <taxon>Pseudomonadati</taxon>
        <taxon>Pseudomonadota</taxon>
        <taxon>Alphaproteobacteria</taxon>
        <taxon>Rhodospirillales</taxon>
        <taxon>Rhodospirillaceae</taxon>
        <taxon>Defluviicoccus</taxon>
    </lineage>
</organism>
<dbReference type="SMART" id="SM00849">
    <property type="entry name" value="Lactamase_B"/>
    <property type="match status" value="1"/>
</dbReference>
<dbReference type="EMBL" id="CP053923">
    <property type="protein sequence ID" value="QNT69231.1"/>
    <property type="molecule type" value="Genomic_DNA"/>
</dbReference>
<keyword evidence="2" id="KW-0378">Hydrolase</keyword>
<dbReference type="InterPro" id="IPR036866">
    <property type="entry name" value="RibonucZ/Hydroxyglut_hydro"/>
</dbReference>
<dbReference type="PANTHER" id="PTHR42663:SF4">
    <property type="entry name" value="SLL1036 PROTEIN"/>
    <property type="match status" value="1"/>
</dbReference>
<evidence type="ECO:0000313" key="3">
    <source>
        <dbReference type="Proteomes" id="UP000516369"/>
    </source>
</evidence>
<dbReference type="PANTHER" id="PTHR42663">
    <property type="entry name" value="HYDROLASE C777.06C-RELATED-RELATED"/>
    <property type="match status" value="1"/>
</dbReference>
<dbReference type="Pfam" id="PF12706">
    <property type="entry name" value="Lactamase_B_2"/>
    <property type="match status" value="1"/>
</dbReference>
<dbReference type="GO" id="GO:0016787">
    <property type="term" value="F:hydrolase activity"/>
    <property type="evidence" value="ECO:0007669"/>
    <property type="project" value="UniProtKB-KW"/>
</dbReference>
<accession>A0A7H1N0J5</accession>
<dbReference type="Gene3D" id="3.60.15.10">
    <property type="entry name" value="Ribonuclease Z/Hydroxyacylglutathione hydrolase-like"/>
    <property type="match status" value="1"/>
</dbReference>
<dbReference type="SUPFAM" id="SSF56281">
    <property type="entry name" value="Metallo-hydrolase/oxidoreductase"/>
    <property type="match status" value="1"/>
</dbReference>
<dbReference type="KEGG" id="dvn:HQ394_07670"/>